<dbReference type="OrthoDB" id="9150135at2"/>
<keyword evidence="6" id="KW-1133">Transmembrane helix</keyword>
<dbReference type="Pfam" id="PF01306">
    <property type="entry name" value="LacY_symp"/>
    <property type="match status" value="1"/>
</dbReference>
<dbReference type="GO" id="GO:0015528">
    <property type="term" value="F:lactose:proton symporter activity"/>
    <property type="evidence" value="ECO:0007669"/>
    <property type="project" value="TreeGrafter"/>
</dbReference>
<sequence length="429" mass="47339">MTGSPATSPSRNASMRSSSYFQSSFGVLFFFCALGIWWPFFQRWLTSLGLSGMQIGTVYSLNSLIALIMVLAYGVIQDKLGMKRTLILVVSTIAALIGPFVQFIYAPLITHNLILGTVIGSLVLCAGYISAISLVEAVTERYSRHFGFEYGQSRAWGSLGYAIAVLLAGITFNINPFINFWIASLFGVAMLLVYAVWYTPEQRAERSQESLSDSLPKAPSLREMARVLLMPSLWSMIIFVMLTCTFYTVFDQQFFPSFYTSLFPQESVGNTAYGILNSAHVFAESIMMGTVPVLMRRIGVRKAMLLGACVLCFRITLCALFTDPVIVSAARMLYAIDYPLLALSIFRYFTLHFNPRISATLYMVGFQISAQIGQVIAATPLGIAHDVIGDRATFFIIAGVIVAAIAYGFFVIKRDDQQVDGEPLITVQG</sequence>
<keyword evidence="5" id="KW-0812">Transmembrane</keyword>
<dbReference type="Proteomes" id="UP000029080">
    <property type="component" value="Unassembled WGS sequence"/>
</dbReference>
<evidence type="ECO:0000256" key="1">
    <source>
        <dbReference type="ARBA" id="ARBA00004429"/>
    </source>
</evidence>
<dbReference type="PANTHER" id="PTHR23522">
    <property type="entry name" value="BLL5896 PROTEIN"/>
    <property type="match status" value="1"/>
</dbReference>
<keyword evidence="7" id="KW-0472">Membrane</keyword>
<dbReference type="STRING" id="356829.BITS_0384"/>
<dbReference type="GO" id="GO:0030395">
    <property type="term" value="F:lactose binding"/>
    <property type="evidence" value="ECO:0007669"/>
    <property type="project" value="TreeGrafter"/>
</dbReference>
<dbReference type="AlphaFoldDB" id="A0A087EJW9"/>
<organism evidence="8 9">
    <name type="scientific">Bifidobacterium tsurumiense</name>
    <dbReference type="NCBI Taxonomy" id="356829"/>
    <lineage>
        <taxon>Bacteria</taxon>
        <taxon>Bacillati</taxon>
        <taxon>Actinomycetota</taxon>
        <taxon>Actinomycetes</taxon>
        <taxon>Bifidobacteriales</taxon>
        <taxon>Bifidobacteriaceae</taxon>
        <taxon>Bifidobacterium</taxon>
    </lineage>
</organism>
<evidence type="ECO:0000313" key="8">
    <source>
        <dbReference type="EMBL" id="KFJ08070.1"/>
    </source>
</evidence>
<keyword evidence="9" id="KW-1185">Reference proteome</keyword>
<reference evidence="8 9" key="1">
    <citation type="submission" date="2014-03" db="EMBL/GenBank/DDBJ databases">
        <title>Genomics of Bifidobacteria.</title>
        <authorList>
            <person name="Ventura M."/>
            <person name="Milani C."/>
            <person name="Lugli G.A."/>
        </authorList>
    </citation>
    <scope>NUCLEOTIDE SEQUENCE [LARGE SCALE GENOMIC DNA]</scope>
    <source>
        <strain evidence="8 9">JCM 13495</strain>
    </source>
</reference>
<keyword evidence="3" id="KW-1003">Cell membrane</keyword>
<dbReference type="InterPro" id="IPR036259">
    <property type="entry name" value="MFS_trans_sf"/>
</dbReference>
<evidence type="ECO:0000256" key="2">
    <source>
        <dbReference type="ARBA" id="ARBA00022448"/>
    </source>
</evidence>
<dbReference type="EMBL" id="JGZU01000003">
    <property type="protein sequence ID" value="KFJ08070.1"/>
    <property type="molecule type" value="Genomic_DNA"/>
</dbReference>
<dbReference type="SUPFAM" id="SSF103473">
    <property type="entry name" value="MFS general substrate transporter"/>
    <property type="match status" value="1"/>
</dbReference>
<dbReference type="Gene3D" id="1.20.1250.20">
    <property type="entry name" value="MFS general substrate transporter like domains"/>
    <property type="match status" value="2"/>
</dbReference>
<dbReference type="InterPro" id="IPR000576">
    <property type="entry name" value="LacY/RafB_perm_fam"/>
</dbReference>
<dbReference type="RefSeq" id="WP_044259204.1">
    <property type="nucleotide sequence ID" value="NZ_JAXEUP010000014.1"/>
</dbReference>
<dbReference type="NCBIfam" id="NF007077">
    <property type="entry name" value="PRK09528.1"/>
    <property type="match status" value="1"/>
</dbReference>
<comment type="subcellular location">
    <subcellularLocation>
        <location evidence="1">Cell inner membrane</location>
        <topology evidence="1">Multi-pass membrane protein</topology>
    </subcellularLocation>
</comment>
<keyword evidence="4" id="KW-0997">Cell inner membrane</keyword>
<name>A0A087EJW9_9BIFI</name>
<dbReference type="InterPro" id="IPR020846">
    <property type="entry name" value="MFS_dom"/>
</dbReference>
<proteinExistence type="predicted"/>
<accession>A0A087EJW9</accession>
<dbReference type="PRINTS" id="PR00174">
    <property type="entry name" value="LACYSMPORT"/>
</dbReference>
<protein>
    <submittedName>
        <fullName evidence="8">Galactoside permease</fullName>
    </submittedName>
</protein>
<dbReference type="PANTHER" id="PTHR23522:SF10">
    <property type="entry name" value="3-PHENYLPROPIONIC ACID TRANSPORTER-RELATED"/>
    <property type="match status" value="1"/>
</dbReference>
<dbReference type="GO" id="GO:0005886">
    <property type="term" value="C:plasma membrane"/>
    <property type="evidence" value="ECO:0007669"/>
    <property type="project" value="UniProtKB-SubCell"/>
</dbReference>
<dbReference type="NCBIfam" id="TIGR00882">
    <property type="entry name" value="2A0105"/>
    <property type="match status" value="1"/>
</dbReference>
<evidence type="ECO:0000313" key="9">
    <source>
        <dbReference type="Proteomes" id="UP000029080"/>
    </source>
</evidence>
<dbReference type="PROSITE" id="PS50850">
    <property type="entry name" value="MFS"/>
    <property type="match status" value="1"/>
</dbReference>
<evidence type="ECO:0000256" key="3">
    <source>
        <dbReference type="ARBA" id="ARBA00022475"/>
    </source>
</evidence>
<gene>
    <name evidence="8" type="ORF">BITS_0384</name>
</gene>
<comment type="caution">
    <text evidence="8">The sequence shown here is derived from an EMBL/GenBank/DDBJ whole genome shotgun (WGS) entry which is preliminary data.</text>
</comment>
<evidence type="ECO:0000256" key="5">
    <source>
        <dbReference type="ARBA" id="ARBA00022692"/>
    </source>
</evidence>
<dbReference type="eggNOG" id="COG2807">
    <property type="taxonomic scope" value="Bacteria"/>
</dbReference>
<evidence type="ECO:0000256" key="4">
    <source>
        <dbReference type="ARBA" id="ARBA00022519"/>
    </source>
</evidence>
<evidence type="ECO:0000256" key="6">
    <source>
        <dbReference type="ARBA" id="ARBA00022989"/>
    </source>
</evidence>
<keyword evidence="2" id="KW-0813">Transport</keyword>
<evidence type="ECO:0000256" key="7">
    <source>
        <dbReference type="ARBA" id="ARBA00023136"/>
    </source>
</evidence>